<dbReference type="InterPro" id="IPR058873">
    <property type="entry name" value="PDDEXK_GAPS4"/>
</dbReference>
<protein>
    <recommendedName>
        <fullName evidence="1">GAPS4 PD-(D/E)XK nuclease domain-containing protein</fullName>
    </recommendedName>
</protein>
<dbReference type="OrthoDB" id="2680225at2"/>
<keyword evidence="5" id="KW-1185">Reference proteome</keyword>
<sequence>MGERSKKIGEIGENIVENFFSLIGWESVIPNQSLKCRKPQKHARSGTKGNRETHGIDFSFCYKSPLESSTIETIIISVKHTGEPYEASPKHTFKKHAEDLVYTLECYKNSELKKSQIESFGRVIKTKDTGVLFWISSSNNTYDDVVSKLSNTRLDPEWIFESFHIVDNKRIRFIYETIKFLHTSIDRENINFYYPETALSYVDNTISRFGKVCPVEFLTSPILPLIIKPSNPTEQDIFCLSSIDQFDCDGLKRLIRAAREYTQDISCQYLLIFPNYTKLEHLEAVKSAFIGLDPSFTSRISIQSYRPDFRSLDK</sequence>
<reference evidence="2 5" key="2">
    <citation type="submission" date="2024-06" db="EMBL/GenBank/DDBJ databases">
        <title>Genomic Encyclopedia of Type Strains, Phase IV (KMG-IV): sequencing the most valuable type-strain genomes for metagenomic binning, comparative biology and taxonomic classification.</title>
        <authorList>
            <person name="Goeker M."/>
        </authorList>
    </citation>
    <scope>NUCLEOTIDE SEQUENCE [LARGE SCALE GENOMIC DNA]</scope>
    <source>
        <strain evidence="2 5">D-501</strain>
    </source>
</reference>
<name>A0A5C1Q2T6_9BURK</name>
<dbReference type="RefSeq" id="WP_149505000.1">
    <property type="nucleotide sequence ID" value="NZ_CP035708.1"/>
</dbReference>
<dbReference type="AlphaFoldDB" id="A0A5C1Q2T6"/>
<evidence type="ECO:0000313" key="4">
    <source>
        <dbReference type="Proteomes" id="UP000323522"/>
    </source>
</evidence>
<dbReference type="EMBL" id="JBEPLS010000002">
    <property type="protein sequence ID" value="MET3602750.1"/>
    <property type="molecule type" value="Genomic_DNA"/>
</dbReference>
<organism evidence="3 4">
    <name type="scientific">Sphaerotilus sulfidivorans</name>
    <dbReference type="NCBI Taxonomy" id="639200"/>
    <lineage>
        <taxon>Bacteria</taxon>
        <taxon>Pseudomonadati</taxon>
        <taxon>Pseudomonadota</taxon>
        <taxon>Betaproteobacteria</taxon>
        <taxon>Burkholderiales</taxon>
        <taxon>Sphaerotilaceae</taxon>
        <taxon>Sphaerotilus</taxon>
    </lineage>
</organism>
<gene>
    <name evidence="2" type="ORF">ABIC99_000534</name>
    <name evidence="3" type="ORF">EWH46_17470</name>
</gene>
<proteinExistence type="predicted"/>
<evidence type="ECO:0000313" key="3">
    <source>
        <dbReference type="EMBL" id="QEN02373.1"/>
    </source>
</evidence>
<dbReference type="Proteomes" id="UP001549111">
    <property type="component" value="Unassembled WGS sequence"/>
</dbReference>
<dbReference type="Pfam" id="PF26115">
    <property type="entry name" value="PDDEXK_GAPS4"/>
    <property type="match status" value="1"/>
</dbReference>
<dbReference type="Proteomes" id="UP000323522">
    <property type="component" value="Chromosome"/>
</dbReference>
<reference evidence="3 4" key="1">
    <citation type="submission" date="2019-02" db="EMBL/GenBank/DDBJ databases">
        <title>Complete Genome Sequence and Methylome Analysis of Sphaerotilus natans subsp. sulfidivorans D-507.</title>
        <authorList>
            <person name="Fomenkov A."/>
            <person name="Gridneva E."/>
            <person name="Smolyakov D."/>
            <person name="Dubinina G."/>
            <person name="Vincze T."/>
            <person name="Grabovich M."/>
            <person name="Roberts R.J."/>
        </authorList>
    </citation>
    <scope>NUCLEOTIDE SEQUENCE [LARGE SCALE GENOMIC DNA]</scope>
    <source>
        <strain evidence="3 4">D-507</strain>
    </source>
</reference>
<evidence type="ECO:0000313" key="2">
    <source>
        <dbReference type="EMBL" id="MET3602750.1"/>
    </source>
</evidence>
<accession>A0A5C1Q2T6</accession>
<feature type="domain" description="GAPS4 PD-(D/E)XK nuclease" evidence="1">
    <location>
        <begin position="1"/>
        <end position="170"/>
    </location>
</feature>
<dbReference type="EMBL" id="CP035708">
    <property type="protein sequence ID" value="QEN02373.1"/>
    <property type="molecule type" value="Genomic_DNA"/>
</dbReference>
<dbReference type="KEGG" id="snn:EWH46_17470"/>
<evidence type="ECO:0000313" key="5">
    <source>
        <dbReference type="Proteomes" id="UP001549111"/>
    </source>
</evidence>
<evidence type="ECO:0000259" key="1">
    <source>
        <dbReference type="Pfam" id="PF26115"/>
    </source>
</evidence>